<organism evidence="1 2">
    <name type="scientific">Gottschalkia purinilytica</name>
    <name type="common">Clostridium purinilyticum</name>
    <dbReference type="NCBI Taxonomy" id="1503"/>
    <lineage>
        <taxon>Bacteria</taxon>
        <taxon>Bacillati</taxon>
        <taxon>Bacillota</taxon>
        <taxon>Tissierellia</taxon>
        <taxon>Tissierellales</taxon>
        <taxon>Gottschalkiaceae</taxon>
        <taxon>Gottschalkia</taxon>
    </lineage>
</organism>
<dbReference type="RefSeq" id="WP_050355713.1">
    <property type="nucleotide sequence ID" value="NZ_LGSS01000010.1"/>
</dbReference>
<gene>
    <name evidence="1" type="ORF">CLPU_10c01220</name>
</gene>
<dbReference type="OrthoDB" id="1707872at2"/>
<name>A0A0L0W9F3_GOTPU</name>
<evidence type="ECO:0000313" key="2">
    <source>
        <dbReference type="Proteomes" id="UP000037267"/>
    </source>
</evidence>
<sequence length="98" mass="11366">MELENKYNKLYSFLINTSNQANLSNTNNKDITQINSVFVLIHPYYIDKLNIENLDLDIQVTEEGIVKINNEEFKVKEIEKGVSVFGLIKREEDVSNEV</sequence>
<protein>
    <submittedName>
        <fullName evidence="1">Uncharacterized protein</fullName>
    </submittedName>
</protein>
<dbReference type="AlphaFoldDB" id="A0A0L0W9F3"/>
<proteinExistence type="predicted"/>
<dbReference type="EMBL" id="LGSS01000010">
    <property type="protein sequence ID" value="KNF08067.1"/>
    <property type="molecule type" value="Genomic_DNA"/>
</dbReference>
<reference evidence="2" key="1">
    <citation type="submission" date="2015-07" db="EMBL/GenBank/DDBJ databases">
        <title>Draft genome sequence of the purine-degrading Gottschalkia purinilyticum DSM 1384 (formerly Clostridium purinilyticum).</title>
        <authorList>
            <person name="Poehlein A."/>
            <person name="Schiel-Bengelsdorf B."/>
            <person name="Bengelsdorf F.R."/>
            <person name="Daniel R."/>
            <person name="Duerre P."/>
        </authorList>
    </citation>
    <scope>NUCLEOTIDE SEQUENCE [LARGE SCALE GENOMIC DNA]</scope>
    <source>
        <strain evidence="2">DSM 1384</strain>
    </source>
</reference>
<dbReference type="STRING" id="1503.CLPU_10c01220"/>
<dbReference type="Proteomes" id="UP000037267">
    <property type="component" value="Unassembled WGS sequence"/>
</dbReference>
<evidence type="ECO:0000313" key="1">
    <source>
        <dbReference type="EMBL" id="KNF08067.1"/>
    </source>
</evidence>
<comment type="caution">
    <text evidence="1">The sequence shown here is derived from an EMBL/GenBank/DDBJ whole genome shotgun (WGS) entry which is preliminary data.</text>
</comment>
<accession>A0A0L0W9F3</accession>
<keyword evidence="2" id="KW-1185">Reference proteome</keyword>